<comment type="caution">
    <text evidence="7">The sequence shown here is derived from an EMBL/GenBank/DDBJ whole genome shotgun (WGS) entry which is preliminary data.</text>
</comment>
<accession>A0A1Y1ZK93</accession>
<evidence type="ECO:0000256" key="1">
    <source>
        <dbReference type="ARBA" id="ARBA00004141"/>
    </source>
</evidence>
<protein>
    <recommendedName>
        <fullName evidence="6">DUF3533 domain-containing protein</fullName>
    </recommendedName>
</protein>
<keyword evidence="8" id="KW-1185">Reference proteome</keyword>
<dbReference type="PANTHER" id="PTHR43077:SF10">
    <property type="entry name" value="TRANSPORT PERMEASE PROTEIN"/>
    <property type="match status" value="1"/>
</dbReference>
<dbReference type="STRING" id="1754190.A0A1Y1ZK93"/>
<evidence type="ECO:0000256" key="3">
    <source>
        <dbReference type="ARBA" id="ARBA00022989"/>
    </source>
</evidence>
<dbReference type="InterPro" id="IPR022703">
    <property type="entry name" value="DUF3533"/>
</dbReference>
<dbReference type="InterPro" id="IPR051328">
    <property type="entry name" value="T7SS_ABC-Transporter"/>
</dbReference>
<keyword evidence="4 5" id="KW-0472">Membrane</keyword>
<name>A0A1Y1ZK93_9FUNG</name>
<feature type="transmembrane region" description="Helical" evidence="5">
    <location>
        <begin position="355"/>
        <end position="377"/>
    </location>
</feature>
<proteinExistence type="predicted"/>
<sequence>MTIYCFFISLFALCFGALYIGGVWNPGKKLVGLNYVVVNDDKGCYTSLCEKIGLNNTRNVGNYYARLDGTGGRFTVVKGTRNDAIEYVKKFKYWAAFYIPEKFTVDVISNLNVVNKHGHVDVKVEVILDEARSYNTISLVRKALRRLQNSFHIALVRSFQQLGSFNPPFLINGISYTETSLHTVEKYGQNFASFVTLMLVWISTISASIITHFYFAFEIHWLEKKEVHHPYIKIISSKILTNCLMVLFTTFIIILIQCICGNLTMEKGYIYYYLFVFYYALCGIAVNCSLIHVLPFIAYYLVAVIFMMLQITTCGGIFDHSVQFGFWKIGRALPMYYATRQLKNIFWGVGEHTKLANVLIILAWIVVSTIVTIYLYILELKTKRENWLRREYRKLLNYKNESTSFYNRNDDMTPLKSREVPMESMEDFDFTEKEYNRRTSITQ</sequence>
<feature type="transmembrane region" description="Helical" evidence="5">
    <location>
        <begin position="191"/>
        <end position="215"/>
    </location>
</feature>
<feature type="transmembrane region" description="Helical" evidence="5">
    <location>
        <begin position="6"/>
        <end position="24"/>
    </location>
</feature>
<evidence type="ECO:0000256" key="4">
    <source>
        <dbReference type="ARBA" id="ARBA00023136"/>
    </source>
</evidence>
<reference evidence="7 8" key="1">
    <citation type="submission" date="2016-08" db="EMBL/GenBank/DDBJ databases">
        <title>A Parts List for Fungal Cellulosomes Revealed by Comparative Genomics.</title>
        <authorList>
            <consortium name="DOE Joint Genome Institute"/>
            <person name="Haitjema C.H."/>
            <person name="Gilmore S.P."/>
            <person name="Henske J.K."/>
            <person name="Solomon K.V."/>
            <person name="De Groot R."/>
            <person name="Kuo A."/>
            <person name="Mondo S.J."/>
            <person name="Salamov A.A."/>
            <person name="Labutti K."/>
            <person name="Zhao Z."/>
            <person name="Chiniquy J."/>
            <person name="Barry K."/>
            <person name="Brewer H.M."/>
            <person name="Purvine S.O."/>
            <person name="Wright A.T."/>
            <person name="Boxma B."/>
            <person name="Van Alen T."/>
            <person name="Hackstein J.H."/>
            <person name="Baker S.E."/>
            <person name="Grigoriev I.V."/>
            <person name="O'Malley M.A."/>
        </authorList>
    </citation>
    <scope>NUCLEOTIDE SEQUENCE [LARGE SCALE GENOMIC DNA]</scope>
    <source>
        <strain evidence="7 8">G1</strain>
    </source>
</reference>
<feature type="transmembrane region" description="Helical" evidence="5">
    <location>
        <begin position="239"/>
        <end position="264"/>
    </location>
</feature>
<comment type="subcellular location">
    <subcellularLocation>
        <location evidence="1">Membrane</location>
        <topology evidence="1">Multi-pass membrane protein</topology>
    </subcellularLocation>
</comment>
<organism evidence="7 8">
    <name type="scientific">Neocallimastix californiae</name>
    <dbReference type="NCBI Taxonomy" id="1754190"/>
    <lineage>
        <taxon>Eukaryota</taxon>
        <taxon>Fungi</taxon>
        <taxon>Fungi incertae sedis</taxon>
        <taxon>Chytridiomycota</taxon>
        <taxon>Chytridiomycota incertae sedis</taxon>
        <taxon>Neocallimastigomycetes</taxon>
        <taxon>Neocallimastigales</taxon>
        <taxon>Neocallimastigaceae</taxon>
        <taxon>Neocallimastix</taxon>
    </lineage>
</organism>
<keyword evidence="3 5" id="KW-1133">Transmembrane helix</keyword>
<keyword evidence="2 5" id="KW-0812">Transmembrane</keyword>
<dbReference type="Proteomes" id="UP000193920">
    <property type="component" value="Unassembled WGS sequence"/>
</dbReference>
<dbReference type="GO" id="GO:0016020">
    <property type="term" value="C:membrane"/>
    <property type="evidence" value="ECO:0007669"/>
    <property type="project" value="UniProtKB-SubCell"/>
</dbReference>
<evidence type="ECO:0000256" key="5">
    <source>
        <dbReference type="SAM" id="Phobius"/>
    </source>
</evidence>
<dbReference type="Pfam" id="PF12051">
    <property type="entry name" value="DUF3533"/>
    <property type="match status" value="1"/>
</dbReference>
<feature type="transmembrane region" description="Helical" evidence="5">
    <location>
        <begin position="270"/>
        <end position="290"/>
    </location>
</feature>
<gene>
    <name evidence="7" type="ORF">LY90DRAFT_518691</name>
</gene>
<evidence type="ECO:0000256" key="2">
    <source>
        <dbReference type="ARBA" id="ARBA00022692"/>
    </source>
</evidence>
<dbReference type="EMBL" id="MCOG01000393">
    <property type="protein sequence ID" value="ORY10447.1"/>
    <property type="molecule type" value="Genomic_DNA"/>
</dbReference>
<evidence type="ECO:0000313" key="7">
    <source>
        <dbReference type="EMBL" id="ORY10447.1"/>
    </source>
</evidence>
<dbReference type="AlphaFoldDB" id="A0A1Y1ZK93"/>
<dbReference type="PANTHER" id="PTHR43077">
    <property type="entry name" value="TRANSPORT PERMEASE YVFS-RELATED"/>
    <property type="match status" value="1"/>
</dbReference>
<evidence type="ECO:0000313" key="8">
    <source>
        <dbReference type="Proteomes" id="UP000193920"/>
    </source>
</evidence>
<feature type="transmembrane region" description="Helical" evidence="5">
    <location>
        <begin position="297"/>
        <end position="318"/>
    </location>
</feature>
<evidence type="ECO:0000259" key="6">
    <source>
        <dbReference type="Pfam" id="PF12051"/>
    </source>
</evidence>
<feature type="domain" description="DUF3533" evidence="6">
    <location>
        <begin position="5"/>
        <end position="370"/>
    </location>
</feature>
<dbReference type="OrthoDB" id="538718at2759"/>